<dbReference type="OrthoDB" id="5870821at2759"/>
<sequence length="336" mass="37739">MAGNKMLFQTVLNTLQRFNRLSNIRTYSTSKETVSPAIAKRNELFTEEQRRQKAAVGRVEKIEVRYLGLPEDVTLAMNAHISTPYNCAQHLSDGHCKRSALALKDGNVPWDMHRPLTESCTLQLLNFTVADPHLINKAFWRTCSFMLGAALENSFTDEAHLQLHSFPGPNIKSGSFVYDIVLQAQSWQPTKAEMRALSAAMIRLAAKDLKIERLDVNNELALEMFADSRYKREQLPSIAQQNQGRVTLYRMGTHIDISRGPMVASSRFLGKCTVAAAHKIANEGDKDALYRVQGVGLPAGFTLDHVSYGTLEERARKLNSARLPNEPFEEQHQQIA</sequence>
<dbReference type="EMBL" id="GAKP01016903">
    <property type="protein sequence ID" value="JAC42049.1"/>
    <property type="molecule type" value="Transcribed_RNA"/>
</dbReference>
<dbReference type="InterPro" id="IPR004095">
    <property type="entry name" value="TGS"/>
</dbReference>
<keyword evidence="3" id="KW-0496">Mitochondrion</keyword>
<dbReference type="SUPFAM" id="SSF55186">
    <property type="entry name" value="ThrRS/AlaRS common domain"/>
    <property type="match status" value="1"/>
</dbReference>
<evidence type="ECO:0000256" key="5">
    <source>
        <dbReference type="ARBA" id="ARBA00061231"/>
    </source>
</evidence>
<dbReference type="CDD" id="cd01667">
    <property type="entry name" value="TGS_ThrRS"/>
    <property type="match status" value="1"/>
</dbReference>
<dbReference type="FunFam" id="3.30.980.10:FF:000006">
    <property type="entry name" value="39S ribosomal protein L39, mitochondrial"/>
    <property type="match status" value="1"/>
</dbReference>
<proteinExistence type="inferred from homology"/>
<dbReference type="AlphaFoldDB" id="A0A034VHR5"/>
<dbReference type="PANTHER" id="PTHR42753:SF9">
    <property type="entry name" value="LARGE RIBOSOMAL SUBUNIT PROTEIN ML39"/>
    <property type="match status" value="1"/>
</dbReference>
<protein>
    <recommendedName>
        <fullName evidence="6">Large ribosomal subunit protein mL39</fullName>
    </recommendedName>
    <alternativeName>
        <fullName evidence="7">39S ribosomal protein L39, mitochondrial</fullName>
    </alternativeName>
</protein>
<gene>
    <name evidence="9" type="primary">RM39</name>
</gene>
<organism evidence="9">
    <name type="scientific">Bactrocera dorsalis</name>
    <name type="common">Oriental fruit fly</name>
    <name type="synonym">Dacus dorsalis</name>
    <dbReference type="NCBI Taxonomy" id="27457"/>
    <lineage>
        <taxon>Eukaryota</taxon>
        <taxon>Metazoa</taxon>
        <taxon>Ecdysozoa</taxon>
        <taxon>Arthropoda</taxon>
        <taxon>Hexapoda</taxon>
        <taxon>Insecta</taxon>
        <taxon>Pterygota</taxon>
        <taxon>Neoptera</taxon>
        <taxon>Endopterygota</taxon>
        <taxon>Diptera</taxon>
        <taxon>Brachycera</taxon>
        <taxon>Muscomorpha</taxon>
        <taxon>Tephritoidea</taxon>
        <taxon>Tephritidae</taxon>
        <taxon>Bactrocera</taxon>
        <taxon>Bactrocera</taxon>
    </lineage>
</organism>
<dbReference type="PANTHER" id="PTHR42753">
    <property type="entry name" value="MITOCHONDRIAL RIBOSOME PROTEIN L39/PROLYL-TRNA LIGASE FAMILY MEMBER"/>
    <property type="match status" value="1"/>
</dbReference>
<dbReference type="PROSITE" id="PS51880">
    <property type="entry name" value="TGS"/>
    <property type="match status" value="1"/>
</dbReference>
<dbReference type="InterPro" id="IPR018163">
    <property type="entry name" value="Thr/Ala-tRNA-synth_IIc_edit"/>
</dbReference>
<dbReference type="FunFam" id="3.10.20.30:FF:000031">
    <property type="entry name" value="Mitochondrial ribosomal protein L39"/>
    <property type="match status" value="1"/>
</dbReference>
<dbReference type="KEGG" id="bdr:105227923"/>
<dbReference type="GO" id="GO:0000166">
    <property type="term" value="F:nucleotide binding"/>
    <property type="evidence" value="ECO:0007669"/>
    <property type="project" value="InterPro"/>
</dbReference>
<evidence type="ECO:0000256" key="6">
    <source>
        <dbReference type="ARBA" id="ARBA00071662"/>
    </source>
</evidence>
<dbReference type="Gene3D" id="3.30.980.10">
    <property type="entry name" value="Threonyl-trna Synthetase, Chain A, domain 2"/>
    <property type="match status" value="1"/>
</dbReference>
<feature type="domain" description="TGS" evidence="8">
    <location>
        <begin position="60"/>
        <end position="126"/>
    </location>
</feature>
<dbReference type="CTD" id="54148"/>
<evidence type="ECO:0000256" key="4">
    <source>
        <dbReference type="ARBA" id="ARBA00023274"/>
    </source>
</evidence>
<evidence type="ECO:0000256" key="7">
    <source>
        <dbReference type="ARBA" id="ARBA00075914"/>
    </source>
</evidence>
<name>A0A034VHR5_BACDO</name>
<accession>A0A034VHR5</accession>
<dbReference type="GeneID" id="105227923"/>
<dbReference type="Gene3D" id="3.10.20.30">
    <property type="match status" value="1"/>
</dbReference>
<evidence type="ECO:0000256" key="3">
    <source>
        <dbReference type="ARBA" id="ARBA00023128"/>
    </source>
</evidence>
<evidence type="ECO:0000256" key="2">
    <source>
        <dbReference type="ARBA" id="ARBA00022980"/>
    </source>
</evidence>
<evidence type="ECO:0000313" key="9">
    <source>
        <dbReference type="EMBL" id="JAC42049.1"/>
    </source>
</evidence>
<dbReference type="RefSeq" id="XP_011205784.2">
    <property type="nucleotide sequence ID" value="XM_011207482.4"/>
</dbReference>
<dbReference type="InterPro" id="IPR012675">
    <property type="entry name" value="Beta-grasp_dom_sf"/>
</dbReference>
<dbReference type="GO" id="GO:1990904">
    <property type="term" value="C:ribonucleoprotein complex"/>
    <property type="evidence" value="ECO:0007669"/>
    <property type="project" value="UniProtKB-KW"/>
</dbReference>
<keyword evidence="2 9" id="KW-0689">Ribosomal protein</keyword>
<dbReference type="GO" id="GO:0005739">
    <property type="term" value="C:mitochondrion"/>
    <property type="evidence" value="ECO:0007669"/>
    <property type="project" value="UniProtKB-SubCell"/>
</dbReference>
<reference evidence="9" key="1">
    <citation type="journal article" date="2014" name="BMC Genomics">
        <title>Characterizing the developmental transcriptome of the oriental fruit fly, Bactrocera dorsalis (Diptera: Tephritidae) through comparative genomic analysis with Drosophila melanogaster utilizing modENCODE datasets.</title>
        <authorList>
            <person name="Geib S.M."/>
            <person name="Calla B."/>
            <person name="Hall B."/>
            <person name="Hou S."/>
            <person name="Manoukis N.C."/>
        </authorList>
    </citation>
    <scope>NUCLEOTIDE SEQUENCE</scope>
    <source>
        <strain evidence="9">Punador</strain>
    </source>
</reference>
<evidence type="ECO:0000256" key="1">
    <source>
        <dbReference type="ARBA" id="ARBA00004173"/>
    </source>
</evidence>
<comment type="similarity">
    <text evidence="5">Belongs to the mitochondrion-specific ribosomal protein mL39 family.</text>
</comment>
<dbReference type="GO" id="GO:0003723">
    <property type="term" value="F:RNA binding"/>
    <property type="evidence" value="ECO:0007669"/>
    <property type="project" value="TreeGrafter"/>
</dbReference>
<dbReference type="InterPro" id="IPR050062">
    <property type="entry name" value="Pro-tRNA_synthetase"/>
</dbReference>
<comment type="subcellular location">
    <subcellularLocation>
        <location evidence="1">Mitochondrion</location>
    </subcellularLocation>
</comment>
<dbReference type="GO" id="GO:0005840">
    <property type="term" value="C:ribosome"/>
    <property type="evidence" value="ECO:0007669"/>
    <property type="project" value="UniProtKB-KW"/>
</dbReference>
<keyword evidence="4" id="KW-0687">Ribonucleoprotein</keyword>
<evidence type="ECO:0000259" key="8">
    <source>
        <dbReference type="PROSITE" id="PS51880"/>
    </source>
</evidence>